<keyword evidence="3 8" id="KW-1133">Transmembrane helix</keyword>
<dbReference type="SUPFAM" id="SSF58104">
    <property type="entry name" value="Methyl-accepting chemotaxis protein (MCP) signaling domain"/>
    <property type="match status" value="1"/>
</dbReference>
<gene>
    <name evidence="10" type="ORF">ACFQ45_16110</name>
</gene>
<evidence type="ECO:0000259" key="9">
    <source>
        <dbReference type="PROSITE" id="PS50111"/>
    </source>
</evidence>
<dbReference type="RefSeq" id="WP_377369546.1">
    <property type="nucleotide sequence ID" value="NZ_JBHTMN010000018.1"/>
</dbReference>
<dbReference type="Pfam" id="PF00015">
    <property type="entry name" value="MCPsignal"/>
    <property type="match status" value="1"/>
</dbReference>
<feature type="transmembrane region" description="Helical" evidence="8">
    <location>
        <begin position="5"/>
        <end position="21"/>
    </location>
</feature>
<dbReference type="PROSITE" id="PS50111">
    <property type="entry name" value="CHEMOTAXIS_TRANSDUC_2"/>
    <property type="match status" value="1"/>
</dbReference>
<evidence type="ECO:0000256" key="8">
    <source>
        <dbReference type="SAM" id="Phobius"/>
    </source>
</evidence>
<evidence type="ECO:0000256" key="6">
    <source>
        <dbReference type="PROSITE-ProRule" id="PRU00284"/>
    </source>
</evidence>
<dbReference type="Proteomes" id="UP001597059">
    <property type="component" value="Unassembled WGS sequence"/>
</dbReference>
<reference evidence="11" key="1">
    <citation type="journal article" date="2019" name="Int. J. Syst. Evol. Microbiol.">
        <title>The Global Catalogue of Microorganisms (GCM) 10K type strain sequencing project: providing services to taxonomists for standard genome sequencing and annotation.</title>
        <authorList>
            <consortium name="The Broad Institute Genomics Platform"/>
            <consortium name="The Broad Institute Genome Sequencing Center for Infectious Disease"/>
            <person name="Wu L."/>
            <person name="Ma J."/>
        </authorList>
    </citation>
    <scope>NUCLEOTIDE SEQUENCE [LARGE SCALE GENOMIC DNA]</scope>
    <source>
        <strain evidence="11">JCM 30774</strain>
    </source>
</reference>
<keyword evidence="4 8" id="KW-0472">Membrane</keyword>
<feature type="coiled-coil region" evidence="7">
    <location>
        <begin position="153"/>
        <end position="180"/>
    </location>
</feature>
<keyword evidence="7" id="KW-0175">Coiled coil</keyword>
<dbReference type="Gene3D" id="1.10.287.950">
    <property type="entry name" value="Methyl-accepting chemotaxis protein"/>
    <property type="match status" value="1"/>
</dbReference>
<organism evidence="10 11">
    <name type="scientific">Rhodanobacter aciditrophus</name>
    <dbReference type="NCBI Taxonomy" id="1623218"/>
    <lineage>
        <taxon>Bacteria</taxon>
        <taxon>Pseudomonadati</taxon>
        <taxon>Pseudomonadota</taxon>
        <taxon>Gammaproteobacteria</taxon>
        <taxon>Lysobacterales</taxon>
        <taxon>Rhodanobacteraceae</taxon>
        <taxon>Rhodanobacter</taxon>
    </lineage>
</organism>
<dbReference type="PANTHER" id="PTHR32089">
    <property type="entry name" value="METHYL-ACCEPTING CHEMOTAXIS PROTEIN MCPB"/>
    <property type="match status" value="1"/>
</dbReference>
<feature type="transmembrane region" description="Helical" evidence="8">
    <location>
        <begin position="27"/>
        <end position="47"/>
    </location>
</feature>
<keyword evidence="11" id="KW-1185">Reference proteome</keyword>
<accession>A0ABW4B3U0</accession>
<comment type="subcellular location">
    <subcellularLocation>
        <location evidence="1">Membrane</location>
        <topology evidence="1">Multi-pass membrane protein</topology>
    </subcellularLocation>
</comment>
<proteinExistence type="predicted"/>
<evidence type="ECO:0000313" key="10">
    <source>
        <dbReference type="EMBL" id="MFD1384893.1"/>
    </source>
</evidence>
<evidence type="ECO:0000256" key="5">
    <source>
        <dbReference type="ARBA" id="ARBA00023224"/>
    </source>
</evidence>
<dbReference type="InterPro" id="IPR004089">
    <property type="entry name" value="MCPsignal_dom"/>
</dbReference>
<dbReference type="PANTHER" id="PTHR32089:SF119">
    <property type="entry name" value="METHYL-ACCEPTING CHEMOTAXIS PROTEIN CTPL"/>
    <property type="match status" value="1"/>
</dbReference>
<comment type="caution">
    <text evidence="10">The sequence shown here is derived from an EMBL/GenBank/DDBJ whole genome shotgun (WGS) entry which is preliminary data.</text>
</comment>
<evidence type="ECO:0000256" key="4">
    <source>
        <dbReference type="ARBA" id="ARBA00023136"/>
    </source>
</evidence>
<dbReference type="EMBL" id="JBHTMN010000018">
    <property type="protein sequence ID" value="MFD1384893.1"/>
    <property type="molecule type" value="Genomic_DNA"/>
</dbReference>
<keyword evidence="2 8" id="KW-0812">Transmembrane</keyword>
<evidence type="ECO:0000256" key="7">
    <source>
        <dbReference type="SAM" id="Coils"/>
    </source>
</evidence>
<evidence type="ECO:0000256" key="2">
    <source>
        <dbReference type="ARBA" id="ARBA00022692"/>
    </source>
</evidence>
<protein>
    <submittedName>
        <fullName evidence="10">Methyl-accepting chemotaxis protein</fullName>
    </submittedName>
</protein>
<evidence type="ECO:0000256" key="3">
    <source>
        <dbReference type="ARBA" id="ARBA00022989"/>
    </source>
</evidence>
<keyword evidence="5 6" id="KW-0807">Transducer</keyword>
<dbReference type="SMART" id="SM00283">
    <property type="entry name" value="MA"/>
    <property type="match status" value="1"/>
</dbReference>
<evidence type="ECO:0000256" key="1">
    <source>
        <dbReference type="ARBA" id="ARBA00004141"/>
    </source>
</evidence>
<sequence>MGQNWGFSLVIALTGVIGIVLPDVSTLYGFTLVVMASGNIVTAYILAKKKPLKSHHQPLKAETSPEQIAQKVSITASKMAIGSAEVSHAVDGLTKHIQQVETHSQQISEATLVLSSSGEQLSQHITSINQTMEKTAASATTSEQQLKLGAERVVELSRSVEEAAHQIERLNQSADEIESITDVIKGVSEQTNLLALNAAIEAARAGEQGRGFAVVADEVRTLAGKSAEASQKIADMLNEVRQNSQKTRDNMSKVTSQSDTLKDELISITDTFIHITQDVQNVSLSMEEIKQSSSDFQTTSLQINGSIGDISQSLTSLSNRGMTLSKQASTLSEGAESIFLNLDGIEYESFFKETLAEGRAAASAIGKILDSLIEKGDVSEAALFGDQYQPIPNTNPTKFSTAYDRLTDQYLPDIQEPILERQKHILYAGAVNRKGYFPTHNKRYSKPLTGDYDVDLLNNRTKRIFDDPTGRRCGSHTDAFLLQTYKRDTGDVLHDLSIPIYVKGKHWGGFRIGFTAKA</sequence>
<dbReference type="CDD" id="cd11386">
    <property type="entry name" value="MCP_signal"/>
    <property type="match status" value="1"/>
</dbReference>
<feature type="domain" description="Methyl-accepting transducer" evidence="9">
    <location>
        <begin position="75"/>
        <end position="311"/>
    </location>
</feature>
<evidence type="ECO:0000313" key="11">
    <source>
        <dbReference type="Proteomes" id="UP001597059"/>
    </source>
</evidence>
<name>A0ABW4B3U0_9GAMM</name>